<accession>A0A448WBL5</accession>
<organism evidence="1 2">
    <name type="scientific">Protopolystoma xenopodis</name>
    <dbReference type="NCBI Taxonomy" id="117903"/>
    <lineage>
        <taxon>Eukaryota</taxon>
        <taxon>Metazoa</taxon>
        <taxon>Spiralia</taxon>
        <taxon>Lophotrochozoa</taxon>
        <taxon>Platyhelminthes</taxon>
        <taxon>Monogenea</taxon>
        <taxon>Polyopisthocotylea</taxon>
        <taxon>Polystomatidea</taxon>
        <taxon>Polystomatidae</taxon>
        <taxon>Protopolystoma</taxon>
    </lineage>
</organism>
<name>A0A448WBL5_9PLAT</name>
<evidence type="ECO:0000313" key="1">
    <source>
        <dbReference type="EMBL" id="VEL07673.1"/>
    </source>
</evidence>
<reference evidence="1" key="1">
    <citation type="submission" date="2018-11" db="EMBL/GenBank/DDBJ databases">
        <authorList>
            <consortium name="Pathogen Informatics"/>
        </authorList>
    </citation>
    <scope>NUCLEOTIDE SEQUENCE</scope>
</reference>
<comment type="caution">
    <text evidence="1">The sequence shown here is derived from an EMBL/GenBank/DDBJ whole genome shotgun (WGS) entry which is preliminary data.</text>
</comment>
<dbReference type="EMBL" id="CAAALY010002245">
    <property type="protein sequence ID" value="VEL07673.1"/>
    <property type="molecule type" value="Genomic_DNA"/>
</dbReference>
<gene>
    <name evidence="1" type="ORF">PXEA_LOCUS1113</name>
</gene>
<protein>
    <submittedName>
        <fullName evidence="1">Uncharacterized protein</fullName>
    </submittedName>
</protein>
<dbReference type="AlphaFoldDB" id="A0A448WBL5"/>
<keyword evidence="2" id="KW-1185">Reference proteome</keyword>
<proteinExistence type="predicted"/>
<sequence>MEVHDQEIRKLLSPGDVGCFASNDRIKANRLQYNANQPTFFGESALRISSSCTSIGSKSLHNNRISEDPSKPAFSLYTLQMPLWASYSNDGGGEPSLQLEMSINISTSFVDSDPVKVSVDSRLGHGLPNNRTPLGQLSLYTGFQVA</sequence>
<evidence type="ECO:0000313" key="2">
    <source>
        <dbReference type="Proteomes" id="UP000784294"/>
    </source>
</evidence>
<dbReference type="Proteomes" id="UP000784294">
    <property type="component" value="Unassembled WGS sequence"/>
</dbReference>